<dbReference type="PANTHER" id="PTHR40447:SF1">
    <property type="entry name" value="ANAEROBIC SULFITE REDUCTASE SUBUNIT A"/>
    <property type="match status" value="1"/>
</dbReference>
<reference evidence="1 2" key="1">
    <citation type="submission" date="2021-12" db="EMBL/GenBank/DDBJ databases">
        <title>Discovery of the Pendulisporaceae a myxobacterial family with distinct sporulation behavior and unique specialized metabolism.</title>
        <authorList>
            <person name="Garcia R."/>
            <person name="Popoff A."/>
            <person name="Bader C.D."/>
            <person name="Loehr J."/>
            <person name="Walesch S."/>
            <person name="Walt C."/>
            <person name="Boldt J."/>
            <person name="Bunk B."/>
            <person name="Haeckl F.J.F.P.J."/>
            <person name="Gunesch A.P."/>
            <person name="Birkelbach J."/>
            <person name="Nuebel U."/>
            <person name="Pietschmann T."/>
            <person name="Bach T."/>
            <person name="Mueller R."/>
        </authorList>
    </citation>
    <scope>NUCLEOTIDE SEQUENCE [LARGE SCALE GENOMIC DNA]</scope>
    <source>
        <strain evidence="1 2">MSr12523</strain>
    </source>
</reference>
<accession>A0ABZ2K2G4</accession>
<dbReference type="Proteomes" id="UP001379533">
    <property type="component" value="Chromosome"/>
</dbReference>
<evidence type="ECO:0000313" key="2">
    <source>
        <dbReference type="Proteomes" id="UP001379533"/>
    </source>
</evidence>
<keyword evidence="2" id="KW-1185">Reference proteome</keyword>
<gene>
    <name evidence="1" type="ORF">LZC95_35450</name>
</gene>
<name>A0ABZ2K2G4_9BACT</name>
<evidence type="ECO:0000313" key="1">
    <source>
        <dbReference type="EMBL" id="WXA91735.1"/>
    </source>
</evidence>
<protein>
    <submittedName>
        <fullName evidence="1">Uncharacterized protein</fullName>
    </submittedName>
</protein>
<dbReference type="PANTHER" id="PTHR40447">
    <property type="entry name" value="ANAEROBIC SULFITE REDUCTASE SUBUNIT A"/>
    <property type="match status" value="1"/>
</dbReference>
<organism evidence="1 2">
    <name type="scientific">Pendulispora brunnea</name>
    <dbReference type="NCBI Taxonomy" id="2905690"/>
    <lineage>
        <taxon>Bacteria</taxon>
        <taxon>Pseudomonadati</taxon>
        <taxon>Myxococcota</taxon>
        <taxon>Myxococcia</taxon>
        <taxon>Myxococcales</taxon>
        <taxon>Sorangiineae</taxon>
        <taxon>Pendulisporaceae</taxon>
        <taxon>Pendulispora</taxon>
    </lineage>
</organism>
<proteinExistence type="predicted"/>
<sequence length="291" mass="31207">MSMLGGLGGMAARELLTRDALADLVEALRSDGYDILGPLVRDGAIVIGPIEALSDLPAGMTDEQEPGSYRLRRRQDGALFGYAVGPHSYKREFLLPEVRLLRIRRSKEGLAIDEQAPVVRKRALLGVRACELAAMAVQDRVLLGGPFADADYAARRRDVVIIAVQCGEAGGTCFCASMGTGPAMHAGFDLALTELLEPHRFVVDVGSDTGRTWLSKVPHERASREDCELADAIVARTAARMGTNSMLTASATCWRKTSSTCIGTPSPNAALDARIARWYAPPASARPSRTV</sequence>
<dbReference type="EMBL" id="CP089982">
    <property type="protein sequence ID" value="WXA91735.1"/>
    <property type="molecule type" value="Genomic_DNA"/>
</dbReference>
<dbReference type="RefSeq" id="WP_394842358.1">
    <property type="nucleotide sequence ID" value="NZ_CP089982.1"/>
</dbReference>